<dbReference type="GeneID" id="55609369"/>
<reference evidence="2 3" key="1">
    <citation type="submission" date="2018-06" db="EMBL/GenBank/DDBJ databases">
        <authorList>
            <person name="Moussa A."/>
            <person name="Couoh J.M."/>
            <person name="Harbem L."/>
            <person name="Okocha J.C."/>
            <person name="Taylor D."/>
            <person name="Teutsch A.B."/>
            <person name="Smith B.R."/>
            <person name="Suri N."/>
            <person name="Layton S.R."/>
            <person name="Kim T."/>
            <person name="Hughes L.E."/>
            <person name="Garlena R.A."/>
            <person name="Russell D.A."/>
            <person name="Pope W.H."/>
            <person name="Jacobs-Sera D."/>
            <person name="Hatfull G.F."/>
        </authorList>
    </citation>
    <scope>NUCLEOTIDE SEQUENCE [LARGE SCALE GENOMIC DNA]</scope>
</reference>
<feature type="compositionally biased region" description="Basic and acidic residues" evidence="1">
    <location>
        <begin position="29"/>
        <end position="49"/>
    </location>
</feature>
<feature type="compositionally biased region" description="Basic residues" evidence="1">
    <location>
        <begin position="50"/>
        <end position="62"/>
    </location>
</feature>
<sequence>MPGANWNDLTPQEKADWFDNSIRKWENLSAEEKQKAADKIRKARSDSRKGQKRHKKKHWWNH</sequence>
<feature type="region of interest" description="Disordered" evidence="1">
    <location>
        <begin position="29"/>
        <end position="62"/>
    </location>
</feature>
<keyword evidence="3" id="KW-1185">Reference proteome</keyword>
<dbReference type="Proteomes" id="UP000259354">
    <property type="component" value="Segment"/>
</dbReference>
<accession>A0A345GTN8</accession>
<gene>
    <name evidence="2" type="primary">227</name>
    <name evidence="2" type="ORF">SEA_ANNADREAMY_227</name>
</gene>
<protein>
    <submittedName>
        <fullName evidence="2">Uncharacterized protein</fullName>
    </submittedName>
</protein>
<evidence type="ECO:0000256" key="1">
    <source>
        <dbReference type="SAM" id="MobiDB-lite"/>
    </source>
</evidence>
<organism evidence="2 3">
    <name type="scientific">Streptomyces phage Annadreamy</name>
    <dbReference type="NCBI Taxonomy" id="2250335"/>
    <lineage>
        <taxon>Viruses</taxon>
        <taxon>Duplodnaviria</taxon>
        <taxon>Heunggongvirae</taxon>
        <taxon>Uroviricota</taxon>
        <taxon>Caudoviricetes</taxon>
        <taxon>Stanwilliamsviridae</taxon>
        <taxon>Loccivirinae</taxon>
        <taxon>Annadreamyvirus</taxon>
        <taxon>Annadreamyvirus annadreamy</taxon>
    </lineage>
</organism>
<dbReference type="KEGG" id="vg:55609369"/>
<evidence type="ECO:0000313" key="2">
    <source>
        <dbReference type="EMBL" id="AXG66310.1"/>
    </source>
</evidence>
<proteinExistence type="predicted"/>
<name>A0A345GTN8_9CAUD</name>
<dbReference type="EMBL" id="MH536811">
    <property type="protein sequence ID" value="AXG66310.1"/>
    <property type="molecule type" value="Genomic_DNA"/>
</dbReference>
<dbReference type="RefSeq" id="YP_009839161.1">
    <property type="nucleotide sequence ID" value="NC_048719.1"/>
</dbReference>
<evidence type="ECO:0000313" key="3">
    <source>
        <dbReference type="Proteomes" id="UP000259354"/>
    </source>
</evidence>